<evidence type="ECO:0000256" key="1">
    <source>
        <dbReference type="ARBA" id="ARBA00022490"/>
    </source>
</evidence>
<dbReference type="KEGG" id="aaxa:NCTC10138_00873"/>
<protein>
    <recommendedName>
        <fullName evidence="3">Ribosome maturation factor RimP</fullName>
    </recommendedName>
</protein>
<evidence type="ECO:0000313" key="6">
    <source>
        <dbReference type="Proteomes" id="UP000289841"/>
    </source>
</evidence>
<evidence type="ECO:0000259" key="4">
    <source>
        <dbReference type="Pfam" id="PF02576"/>
    </source>
</evidence>
<organism evidence="5 6">
    <name type="scientific">Haploplasma axanthum</name>
    <name type="common">Acholeplasma axanthum</name>
    <dbReference type="NCBI Taxonomy" id="29552"/>
    <lineage>
        <taxon>Bacteria</taxon>
        <taxon>Bacillati</taxon>
        <taxon>Mycoplasmatota</taxon>
        <taxon>Mollicutes</taxon>
        <taxon>Acholeplasmatales</taxon>
        <taxon>Acholeplasmataceae</taxon>
        <taxon>Haploplasma</taxon>
    </lineage>
</organism>
<dbReference type="Proteomes" id="UP000289841">
    <property type="component" value="Chromosome"/>
</dbReference>
<accession>A0A449BDW7</accession>
<dbReference type="STRING" id="1278311.GCA_000428705_00489"/>
<dbReference type="GO" id="GO:0005829">
    <property type="term" value="C:cytosol"/>
    <property type="evidence" value="ECO:0007669"/>
    <property type="project" value="TreeGrafter"/>
</dbReference>
<sequence>MKIESIKDKLNKILEDYEFTIYSVKTKKEFGEKILEILLKGKNITTDVLEQIHTKLFENLEDDLDDDYFLELSSVGAEYPLNSLDEVMEHVDGYVYVETKDFKGVGLLLEVNNNELVIKYNQKGQFRKIKIEYDDVLNIRTSVKI</sequence>
<dbReference type="Pfam" id="PF02576">
    <property type="entry name" value="RimP_N"/>
    <property type="match status" value="1"/>
</dbReference>
<evidence type="ECO:0000256" key="2">
    <source>
        <dbReference type="ARBA" id="ARBA00022517"/>
    </source>
</evidence>
<keyword evidence="6" id="KW-1185">Reference proteome</keyword>
<dbReference type="PANTHER" id="PTHR33867:SF1">
    <property type="entry name" value="RIBOSOME MATURATION FACTOR RIMP"/>
    <property type="match status" value="1"/>
</dbReference>
<gene>
    <name evidence="3 5" type="primary">rimP</name>
    <name evidence="5" type="ORF">NCTC10138_00873</name>
</gene>
<evidence type="ECO:0000313" key="5">
    <source>
        <dbReference type="EMBL" id="VEU80500.1"/>
    </source>
</evidence>
<dbReference type="GO" id="GO:0006412">
    <property type="term" value="P:translation"/>
    <property type="evidence" value="ECO:0007669"/>
    <property type="project" value="TreeGrafter"/>
</dbReference>
<name>A0A449BDW7_HAPAX</name>
<comment type="similarity">
    <text evidence="3">Belongs to the RimP family.</text>
</comment>
<dbReference type="GO" id="GO:0000028">
    <property type="term" value="P:ribosomal small subunit assembly"/>
    <property type="evidence" value="ECO:0007669"/>
    <property type="project" value="TreeGrafter"/>
</dbReference>
<keyword evidence="2 3" id="KW-0690">Ribosome biogenesis</keyword>
<dbReference type="HAMAP" id="MF_01077">
    <property type="entry name" value="RimP"/>
    <property type="match status" value="1"/>
</dbReference>
<dbReference type="PANTHER" id="PTHR33867">
    <property type="entry name" value="RIBOSOME MATURATION FACTOR RIMP"/>
    <property type="match status" value="1"/>
</dbReference>
<evidence type="ECO:0000256" key="3">
    <source>
        <dbReference type="HAMAP-Rule" id="MF_01077"/>
    </source>
</evidence>
<proteinExistence type="inferred from homology"/>
<dbReference type="Gene3D" id="2.30.30.180">
    <property type="entry name" value="Ribosome maturation factor RimP, C-terminal domain"/>
    <property type="match status" value="1"/>
</dbReference>
<dbReference type="AlphaFoldDB" id="A0A449BDW7"/>
<dbReference type="InterPro" id="IPR036847">
    <property type="entry name" value="RimP_C_sf"/>
</dbReference>
<dbReference type="EMBL" id="LR215048">
    <property type="protein sequence ID" value="VEU80500.1"/>
    <property type="molecule type" value="Genomic_DNA"/>
</dbReference>
<feature type="domain" description="Ribosome maturation factor RimP N-terminal" evidence="4">
    <location>
        <begin position="10"/>
        <end position="78"/>
    </location>
</feature>
<dbReference type="RefSeq" id="WP_026390160.1">
    <property type="nucleotide sequence ID" value="NZ_LR215048.1"/>
</dbReference>
<dbReference type="SUPFAM" id="SSF74942">
    <property type="entry name" value="YhbC-like, C-terminal domain"/>
    <property type="match status" value="1"/>
</dbReference>
<dbReference type="SUPFAM" id="SSF75420">
    <property type="entry name" value="YhbC-like, N-terminal domain"/>
    <property type="match status" value="1"/>
</dbReference>
<dbReference type="InterPro" id="IPR003728">
    <property type="entry name" value="Ribosome_maturation_RimP"/>
</dbReference>
<dbReference type="InterPro" id="IPR028989">
    <property type="entry name" value="RimP_N"/>
</dbReference>
<reference evidence="5 6" key="1">
    <citation type="submission" date="2019-01" db="EMBL/GenBank/DDBJ databases">
        <authorList>
            <consortium name="Pathogen Informatics"/>
        </authorList>
    </citation>
    <scope>NUCLEOTIDE SEQUENCE [LARGE SCALE GENOMIC DNA]</scope>
    <source>
        <strain evidence="5 6">NCTC10138</strain>
    </source>
</reference>
<comment type="subcellular location">
    <subcellularLocation>
        <location evidence="3">Cytoplasm</location>
    </subcellularLocation>
</comment>
<dbReference type="InterPro" id="IPR035956">
    <property type="entry name" value="RimP_N_sf"/>
</dbReference>
<comment type="function">
    <text evidence="3">Required for maturation of 30S ribosomal subunits.</text>
</comment>
<keyword evidence="1 3" id="KW-0963">Cytoplasm</keyword>